<accession>A0A914Y6U9</accession>
<proteinExistence type="predicted"/>
<keyword evidence="1" id="KW-0812">Transmembrane</keyword>
<evidence type="ECO:0000256" key="1">
    <source>
        <dbReference type="SAM" id="Phobius"/>
    </source>
</evidence>
<name>A0A914Y6U9_9BILA</name>
<keyword evidence="2" id="KW-1185">Reference proteome</keyword>
<feature type="transmembrane region" description="Helical" evidence="1">
    <location>
        <begin position="100"/>
        <end position="122"/>
    </location>
</feature>
<keyword evidence="1" id="KW-1133">Transmembrane helix</keyword>
<evidence type="ECO:0000313" key="3">
    <source>
        <dbReference type="WBParaSite" id="PSU_v2.g14991.t1"/>
    </source>
</evidence>
<feature type="transmembrane region" description="Helical" evidence="1">
    <location>
        <begin position="72"/>
        <end position="94"/>
    </location>
</feature>
<feature type="transmembrane region" description="Helical" evidence="1">
    <location>
        <begin position="17"/>
        <end position="36"/>
    </location>
</feature>
<evidence type="ECO:0000313" key="2">
    <source>
        <dbReference type="Proteomes" id="UP000887577"/>
    </source>
</evidence>
<dbReference type="WBParaSite" id="PSU_v2.g14991.t1">
    <property type="protein sequence ID" value="PSU_v2.g14991.t1"/>
    <property type="gene ID" value="PSU_v2.g14991"/>
</dbReference>
<dbReference type="AlphaFoldDB" id="A0A914Y6U9"/>
<sequence length="137" mass="15517">MTEHSCCCLHVKICAKIISIIGIIGSLFLLGTVFVLFSWIPILQGILLFVTYIFVLYGIIKERPYHLLPAQIVLGVDIVIGVGLLITLVVMDIIFNFNAFGYLLAGILFLLIAYTVFAFIVIHRARKFLLHRRRCYS</sequence>
<dbReference type="Proteomes" id="UP000887577">
    <property type="component" value="Unplaced"/>
</dbReference>
<keyword evidence="1" id="KW-0472">Membrane</keyword>
<reference evidence="3" key="1">
    <citation type="submission" date="2022-11" db="UniProtKB">
        <authorList>
            <consortium name="WormBaseParasite"/>
        </authorList>
    </citation>
    <scope>IDENTIFICATION</scope>
</reference>
<organism evidence="2 3">
    <name type="scientific">Panagrolaimus superbus</name>
    <dbReference type="NCBI Taxonomy" id="310955"/>
    <lineage>
        <taxon>Eukaryota</taxon>
        <taxon>Metazoa</taxon>
        <taxon>Ecdysozoa</taxon>
        <taxon>Nematoda</taxon>
        <taxon>Chromadorea</taxon>
        <taxon>Rhabditida</taxon>
        <taxon>Tylenchina</taxon>
        <taxon>Panagrolaimomorpha</taxon>
        <taxon>Panagrolaimoidea</taxon>
        <taxon>Panagrolaimidae</taxon>
        <taxon>Panagrolaimus</taxon>
    </lineage>
</organism>
<protein>
    <submittedName>
        <fullName evidence="3">Uncharacterized protein</fullName>
    </submittedName>
</protein>
<feature type="transmembrane region" description="Helical" evidence="1">
    <location>
        <begin position="42"/>
        <end position="60"/>
    </location>
</feature>